<protein>
    <submittedName>
        <fullName evidence="4">ROK family protein</fullName>
    </submittedName>
</protein>
<comment type="caution">
    <text evidence="4">The sequence shown here is derived from an EMBL/GenBank/DDBJ whole genome shotgun (WGS) entry which is preliminary data.</text>
</comment>
<evidence type="ECO:0000313" key="5">
    <source>
        <dbReference type="Proteomes" id="UP000461739"/>
    </source>
</evidence>
<dbReference type="PANTHER" id="PTHR18964:SF149">
    <property type="entry name" value="BIFUNCTIONAL UDP-N-ACETYLGLUCOSAMINE 2-EPIMERASE_N-ACETYLMANNOSAMINE KINASE"/>
    <property type="match status" value="1"/>
</dbReference>
<evidence type="ECO:0000256" key="1">
    <source>
        <dbReference type="ARBA" id="ARBA00002486"/>
    </source>
</evidence>
<evidence type="ECO:0000256" key="3">
    <source>
        <dbReference type="ARBA" id="ARBA00022629"/>
    </source>
</evidence>
<gene>
    <name evidence="4" type="ORF">F8165_28955</name>
</gene>
<comment type="similarity">
    <text evidence="2">Belongs to the ROK (NagC/XylR) family.</text>
</comment>
<dbReference type="PANTHER" id="PTHR18964">
    <property type="entry name" value="ROK (REPRESSOR, ORF, KINASE) FAMILY"/>
    <property type="match status" value="1"/>
</dbReference>
<accession>A0AAN5XIR7</accession>
<dbReference type="InterPro" id="IPR043129">
    <property type="entry name" value="ATPase_NBD"/>
</dbReference>
<proteinExistence type="inferred from homology"/>
<organism evidence="4 5">
    <name type="scientific">Bacillus cereus</name>
    <dbReference type="NCBI Taxonomy" id="1396"/>
    <lineage>
        <taxon>Bacteria</taxon>
        <taxon>Bacillati</taxon>
        <taxon>Bacillota</taxon>
        <taxon>Bacilli</taxon>
        <taxon>Bacillales</taxon>
        <taxon>Bacillaceae</taxon>
        <taxon>Bacillus</taxon>
        <taxon>Bacillus cereus group</taxon>
    </lineage>
</organism>
<dbReference type="RefSeq" id="WP_151581042.1">
    <property type="nucleotide sequence ID" value="NZ_WBPI01000027.1"/>
</dbReference>
<dbReference type="Pfam" id="PF00480">
    <property type="entry name" value="ROK"/>
    <property type="match status" value="1"/>
</dbReference>
<dbReference type="GO" id="GO:0042732">
    <property type="term" value="P:D-xylose metabolic process"/>
    <property type="evidence" value="ECO:0007669"/>
    <property type="project" value="UniProtKB-KW"/>
</dbReference>
<keyword evidence="3" id="KW-0119">Carbohydrate metabolism</keyword>
<dbReference type="Proteomes" id="UP000461739">
    <property type="component" value="Unassembled WGS sequence"/>
</dbReference>
<dbReference type="AlphaFoldDB" id="A0AAN5XIR7"/>
<dbReference type="Gene3D" id="3.30.420.40">
    <property type="match status" value="2"/>
</dbReference>
<evidence type="ECO:0000256" key="2">
    <source>
        <dbReference type="ARBA" id="ARBA00006479"/>
    </source>
</evidence>
<name>A0AAN5XIR7_BACCE</name>
<keyword evidence="3" id="KW-0859">Xylose metabolism</keyword>
<reference evidence="4 5" key="1">
    <citation type="submission" date="2019-10" db="EMBL/GenBank/DDBJ databases">
        <title>Bacillus from the desert of Cuatro Cinegas, Coahuila.</title>
        <authorList>
            <person name="Olmedo-Alvarez G."/>
            <person name="Saldana S."/>
            <person name="Barcelo D."/>
        </authorList>
    </citation>
    <scope>NUCLEOTIDE SEQUENCE [LARGE SCALE GENOMIC DNA]</scope>
    <source>
        <strain evidence="4 5">CH316_11T</strain>
    </source>
</reference>
<comment type="function">
    <text evidence="1">Transcriptional repressor of xylose-utilizing enzymes.</text>
</comment>
<dbReference type="EMBL" id="WBPI01000027">
    <property type="protein sequence ID" value="KAB2446129.1"/>
    <property type="molecule type" value="Genomic_DNA"/>
</dbReference>
<dbReference type="SUPFAM" id="SSF46785">
    <property type="entry name" value="Winged helix' DNA-binding domain"/>
    <property type="match status" value="1"/>
</dbReference>
<dbReference type="Gene3D" id="1.10.10.10">
    <property type="entry name" value="Winged helix-like DNA-binding domain superfamily/Winged helix DNA-binding domain"/>
    <property type="match status" value="1"/>
</dbReference>
<dbReference type="SUPFAM" id="SSF53067">
    <property type="entry name" value="Actin-like ATPase domain"/>
    <property type="match status" value="1"/>
</dbReference>
<evidence type="ECO:0000313" key="4">
    <source>
        <dbReference type="EMBL" id="KAB2446129.1"/>
    </source>
</evidence>
<dbReference type="InterPro" id="IPR036388">
    <property type="entry name" value="WH-like_DNA-bd_sf"/>
</dbReference>
<dbReference type="InterPro" id="IPR000600">
    <property type="entry name" value="ROK"/>
</dbReference>
<sequence>MIKEFVGLTSPKIKSLKNLYSLVRKLGPVRINTLTEMTGYKHVTCARLLEELVHEGLIYDSGIGESSGGRKPLMYVIKPDAYFLIGVEITGLYTTVLLLNLNLDILRTEKLKMDSQCTGEYTLNFVSRCIEELIVKENIPKEKLLGIGVGVIDPIDQEQGIILNSELFPAGGWEGLNIIKYLEEKNKTYVCLNNGTNLAALAEYRNNYWKETDNLVFVSNDMGIRCGTILHGNLVSNKNEMAEAFGHTIVDLHGRRCSCGAYGCLHAYSSLPAIRNEIIRRLKRGSVSCLQEKVKDVEEINFHHILQALEKEDTLCLEVIKDAAFYFGVGLSNLILLLRPDVVICGGTLVPKPLFYEVVSETANKRLMHLSNNHVSINKSNTAYNIVAQGAGCMVLDYFTEDMHS</sequence>
<dbReference type="InterPro" id="IPR036390">
    <property type="entry name" value="WH_DNA-bd_sf"/>
</dbReference>